<dbReference type="SUPFAM" id="SSF101576">
    <property type="entry name" value="Supernatant protein factor (SPF), C-terminal domain"/>
    <property type="match status" value="1"/>
</dbReference>
<feature type="coiled-coil region" evidence="1">
    <location>
        <begin position="1384"/>
        <end position="1491"/>
    </location>
</feature>
<keyword evidence="4" id="KW-1185">Reference proteome</keyword>
<evidence type="ECO:0000313" key="4">
    <source>
        <dbReference type="Proteomes" id="UP000481153"/>
    </source>
</evidence>
<gene>
    <name evidence="3" type="ORF">Ae201684_003615</name>
</gene>
<sequence length="2064" mass="231897">MSAAELSAHVRGIAEKLRKRAEDASKKHGSEASAGLLVSVEHLLQSAQLMERQQQQLQAAGSSPGSLKEMPTVLRNLQLVAAMLEKKSDEMKSKQAMGPANSLATSASHVRIGIDRLLFVQTWLHEQLRDAFSTEMDWIDAFKQVEAHKPSKNESNDLDIALKASEATISTLQAELEQWKQHHEASRAQQVELMQSWERKEAELNSALERSSSNARQVEALEAALAEERSLSKKLQLDMEALQAHTAKVEQEMQEEWERAVKKSNSLQQQIEELQAKTEAQHQVSVTLSEQLEEESRTVLALKGELSVAKENTEKNKLAEMALVEEFEGKIQALEQALVDKDEALNGAKASEDEANEHLTAKIKTLENELKDIQGELAAAKAAAEKNHAEMVKIEAAAKKEAEVRHKKNLELEQELINVRRQLANAEDDAEKRRLDVQALENEVAAVRRGSILDEDDAQRSRQKIRALEDELTAVRADVAQLEQHLQRAGDDGDTFQAYKTDKVLQLVDSIRRLNDEKAQAKAEVERLQTAHGSAGEQVTQLADAVKTLQAEKAHFEAEIARLETRVATEQRAAKLHLEQVAVLEAQVDKTAQLHTEMRVSHEEAGMAMQETVGKIKDDLVNSRRELQRLEAEKTDWEEREKSIQAELESTKERLNKIDDARSALEISNVELMERCVASAAQAAEFEAQVESLKHQLLEMEETTTATEELDKLKAQVDAIAAEKADAISKLEEELAKWESQQKVLEEQINDLTEQLNAANASNGEDKQQLNDQITALTEQLSGLEEEKVSALNIAQELRLANAHFEAQVNTSQLRYDELAAELQEREKSVEEWTSCKEALLVEKTQLEATIASLNQDLASAQDKISELEFEKLELVELKERTMETLAKHQEFEAKSAEKVQEFVDKINALVNEKTSLESEVKDKNEALERVQNELQAAEAEKLRIIDDHQRHVLNLTNDQKSKELLEELQAEKDAVVAGKQANIDALTAQITDLKSQVENATQSVSELTDRIQASEKERETQQKQFDELEGQLMAVHAGELKHLANQLADLQAEKLALQSDFSAQTEKLAEEIESSQRSAGQIQELMVKINAITSEKAQTQAHSQALEEKISTLEAEKQAIHSQIGELNEKCQLLQTQLQELETEKATIVEDLEAKTTAEAISQEKAKTLQETVDQMQQRVVELEAQQVAAATSQAAANALKEAFAERDSIQTKLTEVETAFEAYKTKAAAALKKAEKRTALLNPMLAEKQQLEFRLTALETERRQVEEKHAAELLGKEDAISRLSALVAEATERAKTIEDIENAVQAAVQAKDVELSSSLESWKAREKELEDEIAEKDSAVAATADELAKTQAEFATLKETLELKTLAVTKCLQEKEAFAATQGELRQRLEEFIQQLNALQKAEVEWKTEKEVFVNQVQALEASLEELKQDGQSQLLIQDLTAQLENASKSIDEINAAKTDAENKLVHIKAELEASVLELAELKKVLESQAKDVAEPRQNGSLVSQSLVEAEKVALEASWKTKLNELQVQLQSAEIKYQEEKASLSSTISLLEHQIKQKEDFVAQNVQVPHHMQVQLVAKDEEIAELKRRLEMEAANEKLAFEATKLLKSQLEEKDNFIALLKQNGELKLNQVKQDVENHWKNVLQEREITISALEQQLPGKPVNDQASEIAHFKSQVAQLLQENESLKKQTPSTVEVDVTSLKEQIAKLQQDNTKYIQSMQSLKETLNEKLHQLATIKAPIHVKTMDELAYAIDHEQRAFAERKELHTIQMSKLKRDAQAWLEIAQAKLEEHTRLQDAIHEKSPPTDDVVVNPLEETLVLKSGVNIKAGSLFELPVVCSPGQTIQWSFRIEEADTDINFALTFGDDDDVVPITRVERLEGTFQVKAPGMLKFEWDNSFSWLNPKTLDYHVSVFEPLTEEALARRKEQEVLKIKIAHLHDRLSLMGKEDQLMDEFGSVLDTPLPSAIELYLEECMAHREMVVVPQLSQVQEKMNALKNMINMYVEEQQELTEATASLAMMLEEVHQERRDLQNTCHLHKTREETIATVQAQLGALEAELQSQS</sequence>
<evidence type="ECO:0000259" key="2">
    <source>
        <dbReference type="PROSITE" id="PS50866"/>
    </source>
</evidence>
<dbReference type="PANTHER" id="PTHR18867">
    <property type="entry name" value="RAD50"/>
    <property type="match status" value="1"/>
</dbReference>
<dbReference type="PANTHER" id="PTHR18867:SF12">
    <property type="entry name" value="DNA REPAIR PROTEIN RAD50"/>
    <property type="match status" value="1"/>
</dbReference>
<proteinExistence type="predicted"/>
<evidence type="ECO:0000313" key="3">
    <source>
        <dbReference type="EMBL" id="KAF0741043.1"/>
    </source>
</evidence>
<dbReference type="Gene3D" id="1.10.287.1490">
    <property type="match status" value="1"/>
</dbReference>
<dbReference type="GO" id="GO:0003691">
    <property type="term" value="F:double-stranded telomeric DNA binding"/>
    <property type="evidence" value="ECO:0007669"/>
    <property type="project" value="TreeGrafter"/>
</dbReference>
<feature type="coiled-coil region" evidence="1">
    <location>
        <begin position="1672"/>
        <end position="1728"/>
    </location>
</feature>
<dbReference type="GO" id="GO:0006302">
    <property type="term" value="P:double-strand break repair"/>
    <property type="evidence" value="ECO:0007669"/>
    <property type="project" value="TreeGrafter"/>
</dbReference>
<feature type="domain" description="GOLD" evidence="2">
    <location>
        <begin position="1798"/>
        <end position="1914"/>
    </location>
</feature>
<evidence type="ECO:0000256" key="1">
    <source>
        <dbReference type="SAM" id="Coils"/>
    </source>
</evidence>
<dbReference type="PROSITE" id="PS50890">
    <property type="entry name" value="PUA"/>
    <property type="match status" value="1"/>
</dbReference>
<keyword evidence="1" id="KW-0175">Coiled coil</keyword>
<feature type="coiled-coil region" evidence="1">
    <location>
        <begin position="409"/>
        <end position="573"/>
    </location>
</feature>
<dbReference type="EMBL" id="VJMJ01000041">
    <property type="protein sequence ID" value="KAF0741043.1"/>
    <property type="molecule type" value="Genomic_DNA"/>
</dbReference>
<dbReference type="PROSITE" id="PS50866">
    <property type="entry name" value="GOLD"/>
    <property type="match status" value="1"/>
</dbReference>
<dbReference type="GO" id="GO:0043047">
    <property type="term" value="F:single-stranded telomeric DNA binding"/>
    <property type="evidence" value="ECO:0007669"/>
    <property type="project" value="TreeGrafter"/>
</dbReference>
<protein>
    <recommendedName>
        <fullName evidence="2">GOLD domain-containing protein</fullName>
    </recommendedName>
</protein>
<feature type="coiled-coil region" evidence="1">
    <location>
        <begin position="1518"/>
        <end position="1545"/>
    </location>
</feature>
<dbReference type="Gene3D" id="2.60.120.680">
    <property type="entry name" value="GOLD domain"/>
    <property type="match status" value="1"/>
</dbReference>
<dbReference type="InterPro" id="IPR036598">
    <property type="entry name" value="GOLD_dom_sf"/>
</dbReference>
<feature type="coiled-coil region" evidence="1">
    <location>
        <begin position="40"/>
        <end position="94"/>
    </location>
</feature>
<feature type="coiled-coil region" evidence="1">
    <location>
        <begin position="1987"/>
        <end position="2024"/>
    </location>
</feature>
<dbReference type="GO" id="GO:0051880">
    <property type="term" value="F:G-quadruplex DNA binding"/>
    <property type="evidence" value="ECO:0007669"/>
    <property type="project" value="TreeGrafter"/>
</dbReference>
<accession>A0A6G0XL13</accession>
<feature type="coiled-coil region" evidence="1">
    <location>
        <begin position="1090"/>
        <end position="1187"/>
    </location>
</feature>
<comment type="caution">
    <text evidence="3">The sequence shown here is derived from an EMBL/GenBank/DDBJ whole genome shotgun (WGS) entry which is preliminary data.</text>
</comment>
<dbReference type="GO" id="GO:0007004">
    <property type="term" value="P:telomere maintenance via telomerase"/>
    <property type="evidence" value="ECO:0007669"/>
    <property type="project" value="TreeGrafter"/>
</dbReference>
<dbReference type="GO" id="GO:0000794">
    <property type="term" value="C:condensed nuclear chromosome"/>
    <property type="evidence" value="ECO:0007669"/>
    <property type="project" value="TreeGrafter"/>
</dbReference>
<dbReference type="GO" id="GO:0030870">
    <property type="term" value="C:Mre11 complex"/>
    <property type="evidence" value="ECO:0007669"/>
    <property type="project" value="TreeGrafter"/>
</dbReference>
<dbReference type="GO" id="GO:0070192">
    <property type="term" value="P:chromosome organization involved in meiotic cell cycle"/>
    <property type="evidence" value="ECO:0007669"/>
    <property type="project" value="TreeGrafter"/>
</dbReference>
<dbReference type="Proteomes" id="UP000481153">
    <property type="component" value="Unassembled WGS sequence"/>
</dbReference>
<dbReference type="GO" id="GO:0000722">
    <property type="term" value="P:telomere maintenance via recombination"/>
    <property type="evidence" value="ECO:0007669"/>
    <property type="project" value="TreeGrafter"/>
</dbReference>
<name>A0A6G0XL13_9STRA</name>
<reference evidence="3 4" key="1">
    <citation type="submission" date="2019-07" db="EMBL/GenBank/DDBJ databases">
        <title>Genomics analysis of Aphanomyces spp. identifies a new class of oomycete effector associated with host adaptation.</title>
        <authorList>
            <person name="Gaulin E."/>
        </authorList>
    </citation>
    <scope>NUCLEOTIDE SEQUENCE [LARGE SCALE GENOMIC DNA]</scope>
    <source>
        <strain evidence="3 4">ATCC 201684</strain>
    </source>
</reference>
<feature type="coiled-coil region" evidence="1">
    <location>
        <begin position="162"/>
        <end position="383"/>
    </location>
</feature>
<feature type="coiled-coil region" evidence="1">
    <location>
        <begin position="613"/>
        <end position="794"/>
    </location>
</feature>
<dbReference type="InterPro" id="IPR009038">
    <property type="entry name" value="GOLD_dom"/>
</dbReference>
<feature type="coiled-coil region" evidence="1">
    <location>
        <begin position="837"/>
        <end position="948"/>
    </location>
</feature>
<organism evidence="3 4">
    <name type="scientific">Aphanomyces euteiches</name>
    <dbReference type="NCBI Taxonomy" id="100861"/>
    <lineage>
        <taxon>Eukaryota</taxon>
        <taxon>Sar</taxon>
        <taxon>Stramenopiles</taxon>
        <taxon>Oomycota</taxon>
        <taxon>Saprolegniomycetes</taxon>
        <taxon>Saprolegniales</taxon>
        <taxon>Verrucalvaceae</taxon>
        <taxon>Aphanomyces</taxon>
    </lineage>
</organism>
<feature type="coiled-coil region" evidence="1">
    <location>
        <begin position="977"/>
        <end position="1061"/>
    </location>
</feature>
<dbReference type="VEuPathDB" id="FungiDB:AeMF1_005663"/>